<evidence type="ECO:0000256" key="1">
    <source>
        <dbReference type="SAM" id="Coils"/>
    </source>
</evidence>
<organism evidence="2 3">
    <name type="scientific">Rhodocytophaga aerolata</name>
    <dbReference type="NCBI Taxonomy" id="455078"/>
    <lineage>
        <taxon>Bacteria</taxon>
        <taxon>Pseudomonadati</taxon>
        <taxon>Bacteroidota</taxon>
        <taxon>Cytophagia</taxon>
        <taxon>Cytophagales</taxon>
        <taxon>Rhodocytophagaceae</taxon>
        <taxon>Rhodocytophaga</taxon>
    </lineage>
</organism>
<reference evidence="2" key="1">
    <citation type="submission" date="2023-07" db="EMBL/GenBank/DDBJ databases">
        <title>The genome sequence of Rhodocytophaga aerolata KACC 12507.</title>
        <authorList>
            <person name="Zhang X."/>
        </authorList>
    </citation>
    <scope>NUCLEOTIDE SEQUENCE</scope>
    <source>
        <strain evidence="2">KACC 12507</strain>
    </source>
</reference>
<evidence type="ECO:0000313" key="3">
    <source>
        <dbReference type="Proteomes" id="UP001168528"/>
    </source>
</evidence>
<dbReference type="RefSeq" id="WP_302042550.1">
    <property type="nucleotide sequence ID" value="NZ_JAUKPO010000088.1"/>
</dbReference>
<dbReference type="EMBL" id="JAUKPO010000088">
    <property type="protein sequence ID" value="MDO1451753.1"/>
    <property type="molecule type" value="Genomic_DNA"/>
</dbReference>
<accession>A0ABT8RK78</accession>
<comment type="caution">
    <text evidence="2">The sequence shown here is derived from an EMBL/GenBank/DDBJ whole genome shotgun (WGS) entry which is preliminary data.</text>
</comment>
<keyword evidence="1" id="KW-0175">Coiled coil</keyword>
<gene>
    <name evidence="2" type="ORF">Q0590_36100</name>
</gene>
<protein>
    <submittedName>
        <fullName evidence="2">Uncharacterized protein</fullName>
    </submittedName>
</protein>
<proteinExistence type="predicted"/>
<sequence length="111" mass="13331">MMTEDKAEELKYIREILEKEKSVLELQIKSAVDLAQKADLMGKINLIKFSQELLRRCFEYNLIPRNIWRKVPMPDHQYSEYRLMQDFETEDRKSWEEVPNFRLHGGEVIIG</sequence>
<name>A0ABT8RK78_9BACT</name>
<keyword evidence="3" id="KW-1185">Reference proteome</keyword>
<dbReference type="Proteomes" id="UP001168528">
    <property type="component" value="Unassembled WGS sequence"/>
</dbReference>
<feature type="coiled-coil region" evidence="1">
    <location>
        <begin position="7"/>
        <end position="34"/>
    </location>
</feature>
<evidence type="ECO:0000313" key="2">
    <source>
        <dbReference type="EMBL" id="MDO1451753.1"/>
    </source>
</evidence>